<protein>
    <submittedName>
        <fullName evidence="1">Uncharacterized protein</fullName>
    </submittedName>
</protein>
<keyword evidence="2" id="KW-1185">Reference proteome</keyword>
<accession>A0A656D8D4</accession>
<dbReference type="RefSeq" id="WP_143713385.1">
    <property type="nucleotide sequence ID" value="NZ_CZVU01000034.1"/>
</dbReference>
<gene>
    <name evidence="1" type="ORF">JGI24_00895</name>
</gene>
<feature type="non-terminal residue" evidence="1">
    <location>
        <position position="120"/>
    </location>
</feature>
<proteinExistence type="predicted"/>
<dbReference type="EMBL" id="CZVU01000034">
    <property type="protein sequence ID" value="CUT01186.1"/>
    <property type="molecule type" value="Genomic_DNA"/>
</dbReference>
<reference evidence="1 2" key="1">
    <citation type="submission" date="2015-11" db="EMBL/GenBank/DDBJ databases">
        <authorList>
            <person name="Varghese N."/>
        </authorList>
    </citation>
    <scope>NUCLEOTIDE SEQUENCE [LARGE SCALE GENOMIC DNA]</scope>
    <source>
        <strain evidence="1 2">JGI-24</strain>
    </source>
</reference>
<evidence type="ECO:0000313" key="1">
    <source>
        <dbReference type="EMBL" id="CUT01186.1"/>
    </source>
</evidence>
<sequence length="120" mass="13990">MRKINLVIVPYNDFLKGRIYGFRSRDQHLFLEIVKDERIDKVVIVERPRSMLNFFQALKFKISGGEKSVVNVSGLGEKFFFFSFFPFIYNGAQVFSLKITYLFKIPSNGQGTRRTAIRVP</sequence>
<evidence type="ECO:0000313" key="2">
    <source>
        <dbReference type="Proteomes" id="UP000243065"/>
    </source>
</evidence>
<organism evidence="1 2">
    <name type="scientific">Kryptobacter tengchongensis</name>
    <dbReference type="NCBI Taxonomy" id="1643429"/>
    <lineage>
        <taxon>Bacteria</taxon>
        <taxon>Pseudomonadati</taxon>
        <taxon>Candidatus Kryptoniota</taxon>
        <taxon>Candidatus Kryptobacter</taxon>
    </lineage>
</organism>
<name>A0A656D8D4_KRYT1</name>
<dbReference type="Proteomes" id="UP000243065">
    <property type="component" value="Unassembled WGS sequence"/>
</dbReference>
<dbReference type="AlphaFoldDB" id="A0A656D8D4"/>
<dbReference type="OrthoDB" id="9816564at2"/>